<dbReference type="InterPro" id="IPR052707">
    <property type="entry name" value="OsmC_Ohr_Peroxiredoxin"/>
</dbReference>
<dbReference type="Pfam" id="PF02566">
    <property type="entry name" value="OsmC"/>
    <property type="match status" value="1"/>
</dbReference>
<dbReference type="Gene3D" id="3.30.300.20">
    <property type="match status" value="1"/>
</dbReference>
<dbReference type="KEGG" id="dko:I596_2176"/>
<proteinExistence type="predicted"/>
<dbReference type="PANTHER" id="PTHR42830">
    <property type="entry name" value="OSMOTICALLY INDUCIBLE FAMILY PROTEIN"/>
    <property type="match status" value="1"/>
</dbReference>
<dbReference type="SUPFAM" id="SSF82784">
    <property type="entry name" value="OsmC-like"/>
    <property type="match status" value="1"/>
</dbReference>
<dbReference type="PATRIC" id="fig|1300342.3.peg.2121"/>
<dbReference type="RefSeq" id="WP_067647274.1">
    <property type="nucleotide sequence ID" value="NZ_CP015249.1"/>
</dbReference>
<dbReference type="STRING" id="1300342.I596_2176"/>
<keyword evidence="2" id="KW-1185">Reference proteome</keyword>
<dbReference type="PANTHER" id="PTHR42830:SF2">
    <property type="entry name" value="OSMC_OHR FAMILY PROTEIN"/>
    <property type="match status" value="1"/>
</dbReference>
<dbReference type="OrthoDB" id="9795405at2"/>
<dbReference type="InterPro" id="IPR036102">
    <property type="entry name" value="OsmC/Ohrsf"/>
</dbReference>
<evidence type="ECO:0000313" key="2">
    <source>
        <dbReference type="Proteomes" id="UP000076830"/>
    </source>
</evidence>
<reference evidence="1 2" key="1">
    <citation type="submission" date="2016-04" db="EMBL/GenBank/DDBJ databases">
        <title>Complete genome sequence of Dokdonella koreensis DS-123T.</title>
        <authorList>
            <person name="Kim J.F."/>
            <person name="Lee H."/>
            <person name="Kwak M.-J."/>
        </authorList>
    </citation>
    <scope>NUCLEOTIDE SEQUENCE [LARGE SCALE GENOMIC DNA]</scope>
    <source>
        <strain evidence="1 2">DS-123</strain>
    </source>
</reference>
<name>A0A160DUP2_9GAMM</name>
<evidence type="ECO:0000313" key="1">
    <source>
        <dbReference type="EMBL" id="ANB18189.1"/>
    </source>
</evidence>
<dbReference type="EMBL" id="CP015249">
    <property type="protein sequence ID" value="ANB18189.1"/>
    <property type="molecule type" value="Genomic_DNA"/>
</dbReference>
<dbReference type="Proteomes" id="UP000076830">
    <property type="component" value="Chromosome"/>
</dbReference>
<gene>
    <name evidence="1" type="ORF">I596_2176</name>
</gene>
<dbReference type="AlphaFoldDB" id="A0A160DUP2"/>
<organism evidence="1 2">
    <name type="scientific">Dokdonella koreensis DS-123</name>
    <dbReference type="NCBI Taxonomy" id="1300342"/>
    <lineage>
        <taxon>Bacteria</taxon>
        <taxon>Pseudomonadati</taxon>
        <taxon>Pseudomonadota</taxon>
        <taxon>Gammaproteobacteria</taxon>
        <taxon>Lysobacterales</taxon>
        <taxon>Rhodanobacteraceae</taxon>
        <taxon>Dokdonella</taxon>
    </lineage>
</organism>
<accession>A0A160DUP2</accession>
<sequence length="155" mass="16516">MTAHRYTVDVVWTGNRGTGTSGYRGYGREHEIRIDGKPPIAGSSDPAFLGDPGRHNPEDLLVAALSSCHMLWYLHLAAVAGIVVTAYADRAGGTMATDADGGRFTDVLLRPRVVIAAGDAALAAALHEEAHHACFIARSVNFPVRCEPEIVIEPV</sequence>
<dbReference type="InterPro" id="IPR003718">
    <property type="entry name" value="OsmC/Ohr_fam"/>
</dbReference>
<protein>
    <submittedName>
        <fullName evidence="1">OsmC family protein</fullName>
    </submittedName>
</protein>
<dbReference type="InterPro" id="IPR015946">
    <property type="entry name" value="KH_dom-like_a/b"/>
</dbReference>